<gene>
    <name evidence="2" type="ORF">SINC0208_LOCUS1010</name>
</gene>
<dbReference type="EMBL" id="HBIH01002454">
    <property type="protein sequence ID" value="CAE0320431.1"/>
    <property type="molecule type" value="Transcribed_RNA"/>
</dbReference>
<feature type="transmembrane region" description="Helical" evidence="1">
    <location>
        <begin position="63"/>
        <end position="86"/>
    </location>
</feature>
<accession>A0A7S3IDE0</accession>
<evidence type="ECO:0000313" key="2">
    <source>
        <dbReference type="EMBL" id="CAE0320431.1"/>
    </source>
</evidence>
<keyword evidence="1" id="KW-0472">Membrane</keyword>
<organism evidence="2">
    <name type="scientific">Strombidium inclinatum</name>
    <dbReference type="NCBI Taxonomy" id="197538"/>
    <lineage>
        <taxon>Eukaryota</taxon>
        <taxon>Sar</taxon>
        <taxon>Alveolata</taxon>
        <taxon>Ciliophora</taxon>
        <taxon>Intramacronucleata</taxon>
        <taxon>Spirotrichea</taxon>
        <taxon>Oligotrichia</taxon>
        <taxon>Strombidiidae</taxon>
        <taxon>Strombidium</taxon>
    </lineage>
</organism>
<reference evidence="2" key="1">
    <citation type="submission" date="2021-01" db="EMBL/GenBank/DDBJ databases">
        <authorList>
            <person name="Corre E."/>
            <person name="Pelletier E."/>
            <person name="Niang G."/>
            <person name="Scheremetjew M."/>
            <person name="Finn R."/>
            <person name="Kale V."/>
            <person name="Holt S."/>
            <person name="Cochrane G."/>
            <person name="Meng A."/>
            <person name="Brown T."/>
            <person name="Cohen L."/>
        </authorList>
    </citation>
    <scope>NUCLEOTIDE SEQUENCE</scope>
    <source>
        <strain evidence="2">S3</strain>
    </source>
</reference>
<sequence length="262" mass="29641">MVEVGVSFTVGGVDVHITTGGKHERVAFFLLMLTALFNVLNFALFLEFFVFNFTFFFRGFFQGIFLGIFLGILWSVLKGPLLGFFFDFLETFVFSFSLDIFQLFLLSRTALFIVHSLIKRSLLAGLASFLPRLLLRFSCLGSLARFSWAGCFTRRLALGCDLRIRSSLELLGVCNLALSDHFWILTLVHSCFTRMSTDFGLSSSRGTLILHRSIGFFLLTLRLSLRCSFGLGSRLFFLLLGCGFLGFLGFLLFNRFLGRLFS</sequence>
<feature type="transmembrane region" description="Helical" evidence="1">
    <location>
        <begin position="92"/>
        <end position="113"/>
    </location>
</feature>
<protein>
    <submittedName>
        <fullName evidence="2">Uncharacterized protein</fullName>
    </submittedName>
</protein>
<proteinExistence type="predicted"/>
<feature type="transmembrane region" description="Helical" evidence="1">
    <location>
        <begin position="231"/>
        <end position="253"/>
    </location>
</feature>
<name>A0A7S3IDE0_9SPIT</name>
<feature type="transmembrane region" description="Helical" evidence="1">
    <location>
        <begin position="26"/>
        <end position="51"/>
    </location>
</feature>
<evidence type="ECO:0000256" key="1">
    <source>
        <dbReference type="SAM" id="Phobius"/>
    </source>
</evidence>
<dbReference type="AlphaFoldDB" id="A0A7S3IDE0"/>
<keyword evidence="1" id="KW-0812">Transmembrane</keyword>
<keyword evidence="1" id="KW-1133">Transmembrane helix</keyword>